<accession>A0A5E4D641</accession>
<dbReference type="Proteomes" id="UP000335636">
    <property type="component" value="Unassembled WGS sequence"/>
</dbReference>
<name>A0A5E4D641_MARMO</name>
<protein>
    <submittedName>
        <fullName evidence="1">Uncharacterized protein</fullName>
    </submittedName>
</protein>
<reference evidence="1" key="1">
    <citation type="submission" date="2019-04" db="EMBL/GenBank/DDBJ databases">
        <authorList>
            <person name="Alioto T."/>
            <person name="Alioto T."/>
        </authorList>
    </citation>
    <scope>NUCLEOTIDE SEQUENCE [LARGE SCALE GENOMIC DNA]</scope>
</reference>
<organism evidence="1 2">
    <name type="scientific">Marmota monax</name>
    <name type="common">Woodchuck</name>
    <dbReference type="NCBI Taxonomy" id="9995"/>
    <lineage>
        <taxon>Eukaryota</taxon>
        <taxon>Metazoa</taxon>
        <taxon>Chordata</taxon>
        <taxon>Craniata</taxon>
        <taxon>Vertebrata</taxon>
        <taxon>Euteleostomi</taxon>
        <taxon>Mammalia</taxon>
        <taxon>Eutheria</taxon>
        <taxon>Euarchontoglires</taxon>
        <taxon>Glires</taxon>
        <taxon>Rodentia</taxon>
        <taxon>Sciuromorpha</taxon>
        <taxon>Sciuridae</taxon>
        <taxon>Xerinae</taxon>
        <taxon>Marmotini</taxon>
        <taxon>Marmota</taxon>
    </lineage>
</organism>
<dbReference type="AlphaFoldDB" id="A0A5E4D641"/>
<keyword evidence="2" id="KW-1185">Reference proteome</keyword>
<evidence type="ECO:0000313" key="2">
    <source>
        <dbReference type="Proteomes" id="UP000335636"/>
    </source>
</evidence>
<dbReference type="EMBL" id="CABDUW010003731">
    <property type="protein sequence ID" value="VTJ89707.1"/>
    <property type="molecule type" value="Genomic_DNA"/>
</dbReference>
<evidence type="ECO:0000313" key="1">
    <source>
        <dbReference type="EMBL" id="VTJ89707.1"/>
    </source>
</evidence>
<gene>
    <name evidence="1" type="ORF">MONAX_5E043064</name>
</gene>
<proteinExistence type="predicted"/>
<sequence>MAAAAAAMALAPRFLCSVGSDSGVSSLLWWRQQQLLSTVAAAAMGLPDVVLALAAAVAEALCSGGSHCGFLPALVAFAPCCGGSVTEASC</sequence>
<comment type="caution">
    <text evidence="1">The sequence shown here is derived from an EMBL/GenBank/DDBJ whole genome shotgun (WGS) entry which is preliminary data.</text>
</comment>